<comment type="caution">
    <text evidence="4">The sequence shown here is derived from an EMBL/GenBank/DDBJ whole genome shotgun (WGS) entry which is preliminary data.</text>
</comment>
<evidence type="ECO:0000313" key="4">
    <source>
        <dbReference type="EMBL" id="MCW3170602.1"/>
    </source>
</evidence>
<dbReference type="PANTHER" id="PTHR43479">
    <property type="entry name" value="ACREF/ENVCD OPERON REPRESSOR-RELATED"/>
    <property type="match status" value="1"/>
</dbReference>
<dbReference type="Gene3D" id="1.10.357.10">
    <property type="entry name" value="Tetracycline Repressor, domain 2"/>
    <property type="match status" value="1"/>
</dbReference>
<dbReference type="PROSITE" id="PS50977">
    <property type="entry name" value="HTH_TETR_2"/>
    <property type="match status" value="1"/>
</dbReference>
<dbReference type="PANTHER" id="PTHR43479:SF11">
    <property type="entry name" value="ACREF_ENVCD OPERON REPRESSOR-RELATED"/>
    <property type="match status" value="1"/>
</dbReference>
<evidence type="ECO:0000313" key="5">
    <source>
        <dbReference type="Proteomes" id="UP001163731"/>
    </source>
</evidence>
<feature type="domain" description="HTH tetR-type" evidence="3">
    <location>
        <begin position="11"/>
        <end position="71"/>
    </location>
</feature>
<dbReference type="PRINTS" id="PR00455">
    <property type="entry name" value="HTHTETR"/>
</dbReference>
<accession>A0ABT3I3H4</accession>
<feature type="DNA-binding region" description="H-T-H motif" evidence="2">
    <location>
        <begin position="34"/>
        <end position="53"/>
    </location>
</feature>
<evidence type="ECO:0000256" key="1">
    <source>
        <dbReference type="ARBA" id="ARBA00023125"/>
    </source>
</evidence>
<proteinExistence type="predicted"/>
<organism evidence="4 5">
    <name type="scientific">Chryseobacterium kimseyorum</name>
    <dbReference type="NCBI Taxonomy" id="2984028"/>
    <lineage>
        <taxon>Bacteria</taxon>
        <taxon>Pseudomonadati</taxon>
        <taxon>Bacteroidota</taxon>
        <taxon>Flavobacteriia</taxon>
        <taxon>Flavobacteriales</taxon>
        <taxon>Weeksellaceae</taxon>
        <taxon>Chryseobacterium group</taxon>
        <taxon>Chryseobacterium</taxon>
    </lineage>
</organism>
<evidence type="ECO:0000259" key="3">
    <source>
        <dbReference type="PROSITE" id="PS50977"/>
    </source>
</evidence>
<dbReference type="RefSeq" id="WP_264751737.1">
    <property type="nucleotide sequence ID" value="NZ_JAPDHW010000023.1"/>
</dbReference>
<protein>
    <submittedName>
        <fullName evidence="4">TetR/AcrR family transcriptional regulator</fullName>
    </submittedName>
</protein>
<dbReference type="Pfam" id="PF00440">
    <property type="entry name" value="TetR_N"/>
    <property type="match status" value="1"/>
</dbReference>
<dbReference type="InterPro" id="IPR009057">
    <property type="entry name" value="Homeodomain-like_sf"/>
</dbReference>
<sequence>MIVNGPRKIVDSNKTQILLTAQKLFSEKGYRNTSIRDIADRVGTNCSMINYHFKTKENLYIEIIENLWPSLDYISSDTETNANVLLKDFVFKSIEEAFNNTQLIKLCLETKIFPVSEKTDSIIKKMTEKHFSHFKILAEKAKYSHIKFLYTSIFALTIDIVSQNAKSVYTSKDSRNGLEELLRYVETTFLVQ</sequence>
<keyword evidence="5" id="KW-1185">Reference proteome</keyword>
<dbReference type="EMBL" id="JAPDHW010000023">
    <property type="protein sequence ID" value="MCW3170602.1"/>
    <property type="molecule type" value="Genomic_DNA"/>
</dbReference>
<name>A0ABT3I3H4_9FLAO</name>
<dbReference type="SUPFAM" id="SSF46689">
    <property type="entry name" value="Homeodomain-like"/>
    <property type="match status" value="1"/>
</dbReference>
<reference evidence="4" key="1">
    <citation type="submission" date="2022-10" db="EMBL/GenBank/DDBJ databases">
        <title>Chryseobacterium babae sp. nov. isolated from the gut of the beetle Oryctes rhinoceros, and Chryseobacterium kimseyorum sp. nov., isolated from a stick insect rearing cage.</title>
        <authorList>
            <person name="Shelomi M."/>
            <person name="Han C.-J."/>
            <person name="Chen W.-M."/>
            <person name="Chen H.-K."/>
            <person name="Liaw S.-J."/>
            <person name="Muhle E."/>
            <person name="Clermont D."/>
        </authorList>
    </citation>
    <scope>NUCLEOTIDE SEQUENCE</scope>
    <source>
        <strain evidence="4">09-1422</strain>
    </source>
</reference>
<dbReference type="InterPro" id="IPR050624">
    <property type="entry name" value="HTH-type_Tx_Regulator"/>
</dbReference>
<dbReference type="InterPro" id="IPR001647">
    <property type="entry name" value="HTH_TetR"/>
</dbReference>
<keyword evidence="1 2" id="KW-0238">DNA-binding</keyword>
<evidence type="ECO:0000256" key="2">
    <source>
        <dbReference type="PROSITE-ProRule" id="PRU00335"/>
    </source>
</evidence>
<dbReference type="Proteomes" id="UP001163731">
    <property type="component" value="Unassembled WGS sequence"/>
</dbReference>
<gene>
    <name evidence="4" type="ORF">OMO38_18900</name>
</gene>